<reference evidence="7 8" key="1">
    <citation type="submission" date="2018-08" db="EMBL/GenBank/DDBJ databases">
        <title>A genome reference for cultivated species of the human gut microbiota.</title>
        <authorList>
            <person name="Zou Y."/>
            <person name="Xue W."/>
            <person name="Luo G."/>
        </authorList>
    </citation>
    <scope>NUCLEOTIDE SEQUENCE [LARGE SCALE GENOMIC DNA]</scope>
    <source>
        <strain evidence="7 8">AM44-1AT</strain>
    </source>
</reference>
<dbReference type="Pfam" id="PF08676">
    <property type="entry name" value="MutL_C"/>
    <property type="match status" value="1"/>
</dbReference>
<dbReference type="InterPro" id="IPR002099">
    <property type="entry name" value="MutL/Mlh/PMS"/>
</dbReference>
<dbReference type="InterPro" id="IPR013507">
    <property type="entry name" value="DNA_mismatch_S5_2-like"/>
</dbReference>
<dbReference type="InterPro" id="IPR020568">
    <property type="entry name" value="Ribosomal_Su5_D2-typ_SF"/>
</dbReference>
<keyword evidence="7" id="KW-0540">Nuclease</keyword>
<dbReference type="AlphaFoldDB" id="A0A413R4M7"/>
<dbReference type="EMBL" id="QSFB01000001">
    <property type="protein sequence ID" value="RHA16495.1"/>
    <property type="molecule type" value="Genomic_DNA"/>
</dbReference>
<dbReference type="SUPFAM" id="SSF54211">
    <property type="entry name" value="Ribosomal protein S5 domain 2-like"/>
    <property type="match status" value="1"/>
</dbReference>
<dbReference type="GO" id="GO:0016887">
    <property type="term" value="F:ATP hydrolysis activity"/>
    <property type="evidence" value="ECO:0007669"/>
    <property type="project" value="InterPro"/>
</dbReference>
<organism evidence="7 8">
    <name type="scientific">Agathobacter rectalis</name>
    <dbReference type="NCBI Taxonomy" id="39491"/>
    <lineage>
        <taxon>Bacteria</taxon>
        <taxon>Bacillati</taxon>
        <taxon>Bacillota</taxon>
        <taxon>Clostridia</taxon>
        <taxon>Lachnospirales</taxon>
        <taxon>Lachnospiraceae</taxon>
        <taxon>Agathobacter</taxon>
    </lineage>
</organism>
<dbReference type="InterPro" id="IPR042120">
    <property type="entry name" value="MutL_C_dimsub"/>
</dbReference>
<dbReference type="SUPFAM" id="SSF118116">
    <property type="entry name" value="DNA mismatch repair protein MutL"/>
    <property type="match status" value="1"/>
</dbReference>
<dbReference type="InterPro" id="IPR014790">
    <property type="entry name" value="MutL_C"/>
</dbReference>
<evidence type="ECO:0000256" key="2">
    <source>
        <dbReference type="ARBA" id="ARBA00022763"/>
    </source>
</evidence>
<evidence type="ECO:0000313" key="8">
    <source>
        <dbReference type="Proteomes" id="UP000286341"/>
    </source>
</evidence>
<evidence type="ECO:0000259" key="5">
    <source>
        <dbReference type="SMART" id="SM00853"/>
    </source>
</evidence>
<feature type="domain" description="MutL C-terminal dimerisation" evidence="5">
    <location>
        <begin position="457"/>
        <end position="599"/>
    </location>
</feature>
<accession>A0A413R4M7</accession>
<dbReference type="Proteomes" id="UP000286341">
    <property type="component" value="Unassembled WGS sequence"/>
</dbReference>
<dbReference type="Gene3D" id="3.30.1370.100">
    <property type="entry name" value="MutL, C-terminal domain, regulatory subdomain"/>
    <property type="match status" value="1"/>
</dbReference>
<gene>
    <name evidence="4 7" type="primary">mutL</name>
    <name evidence="7" type="ORF">DW948_00815</name>
</gene>
<dbReference type="GO" id="GO:0030983">
    <property type="term" value="F:mismatched DNA binding"/>
    <property type="evidence" value="ECO:0007669"/>
    <property type="project" value="InterPro"/>
</dbReference>
<keyword evidence="7" id="KW-0255">Endonuclease</keyword>
<keyword evidence="3 4" id="KW-0234">DNA repair</keyword>
<dbReference type="Pfam" id="PF13589">
    <property type="entry name" value="HATPase_c_3"/>
    <property type="match status" value="1"/>
</dbReference>
<dbReference type="GO" id="GO:0140664">
    <property type="term" value="F:ATP-dependent DNA damage sensor activity"/>
    <property type="evidence" value="ECO:0007669"/>
    <property type="project" value="InterPro"/>
</dbReference>
<comment type="caution">
    <text evidence="7">The sequence shown here is derived from an EMBL/GenBank/DDBJ whole genome shotgun (WGS) entry which is preliminary data.</text>
</comment>
<sequence>MPNIAILNQETIDKIAAGEVVERPCSVVKELVENAIDAGSTAITVEIKEGGISFIRITDNGCGIERDQVAVAFYRHSTSKIRSAEDLLTVKSLGFRGEALSSISAVARVELITKTYDELTGTRYVIEGSKELSNEEIGAPDGTTFIVKDLFYNVPARRKFLKTAQTEGSYISDMVEKLALSHPDISFKFINNNQTKLHTSGNGNRKDIIYHIFGREISSSLLEVKHECEYFKVEGFIGKPVITRGNRNYENYFINGRYVKSNILSRAIEEAYKSFLMQHQYPFTVLYFTFFSELDVNVHPTKMELRFDNNNEIYVELCDTIYAILSHKEMIPEVPVDSTPAPKKIVHEYKEPIPEPFEKRRINEVRAAESRSVYGQSVTSAAKAPAVNEQLTDNTSKMQTAKASASALVAGTGNSVELTPETSTAYEPAQVVTGTQQTLGDYDKVFLTESSKKQFSIIGQLFKTYWLIEFEDKLYIIDQHAAHEKVLYEKTMARLANKDFTSQRISPPIVMTLDARECEMLEKYRPQIEQFGYEVEHFGGKEYMISAIPDNLFNIDMKDLFIEMLDDFSNATGRQTPDIITEKVASMSCKAAVKGNDKLTLPEINKLIDELLSLDNPYNCPHGRPTIISMSKYEIEKKFKRIV</sequence>
<dbReference type="SMART" id="SM01340">
    <property type="entry name" value="DNA_mis_repair"/>
    <property type="match status" value="1"/>
</dbReference>
<evidence type="ECO:0000259" key="6">
    <source>
        <dbReference type="SMART" id="SM01340"/>
    </source>
</evidence>
<keyword evidence="7" id="KW-0378">Hydrolase</keyword>
<feature type="domain" description="DNA mismatch repair protein S5" evidence="6">
    <location>
        <begin position="209"/>
        <end position="326"/>
    </location>
</feature>
<dbReference type="InterPro" id="IPR042121">
    <property type="entry name" value="MutL_C_regsub"/>
</dbReference>
<dbReference type="PROSITE" id="PS00058">
    <property type="entry name" value="DNA_MISMATCH_REPAIR_1"/>
    <property type="match status" value="1"/>
</dbReference>
<dbReference type="NCBIfam" id="TIGR00585">
    <property type="entry name" value="mutl"/>
    <property type="match status" value="1"/>
</dbReference>
<dbReference type="HAMAP" id="MF_00149">
    <property type="entry name" value="DNA_mis_repair"/>
    <property type="match status" value="1"/>
</dbReference>
<protein>
    <recommendedName>
        <fullName evidence="4">DNA mismatch repair protein MutL</fullName>
    </recommendedName>
</protein>
<dbReference type="GO" id="GO:0006298">
    <property type="term" value="P:mismatch repair"/>
    <property type="evidence" value="ECO:0007669"/>
    <property type="project" value="UniProtKB-UniRule"/>
</dbReference>
<dbReference type="Gene3D" id="3.30.230.10">
    <property type="match status" value="1"/>
</dbReference>
<dbReference type="InterPro" id="IPR036890">
    <property type="entry name" value="HATPase_C_sf"/>
</dbReference>
<dbReference type="Pfam" id="PF01119">
    <property type="entry name" value="DNA_mis_repair"/>
    <property type="match status" value="1"/>
</dbReference>
<evidence type="ECO:0000256" key="1">
    <source>
        <dbReference type="ARBA" id="ARBA00006082"/>
    </source>
</evidence>
<dbReference type="CDD" id="cd16926">
    <property type="entry name" value="HATPase_MutL-MLH-PMS-like"/>
    <property type="match status" value="1"/>
</dbReference>
<dbReference type="Gene3D" id="3.30.565.10">
    <property type="entry name" value="Histidine kinase-like ATPase, C-terminal domain"/>
    <property type="match status" value="1"/>
</dbReference>
<dbReference type="InterPro" id="IPR038973">
    <property type="entry name" value="MutL/Mlh/Pms-like"/>
</dbReference>
<dbReference type="GO" id="GO:0004519">
    <property type="term" value="F:endonuclease activity"/>
    <property type="evidence" value="ECO:0007669"/>
    <property type="project" value="UniProtKB-KW"/>
</dbReference>
<dbReference type="Gene3D" id="3.30.1540.20">
    <property type="entry name" value="MutL, C-terminal domain, dimerisation subdomain"/>
    <property type="match status" value="1"/>
</dbReference>
<dbReference type="InterPro" id="IPR037198">
    <property type="entry name" value="MutL_C_sf"/>
</dbReference>
<dbReference type="RefSeq" id="WP_118341959.1">
    <property type="nucleotide sequence ID" value="NZ_QSEY01000001.1"/>
</dbReference>
<dbReference type="PANTHER" id="PTHR10073:SF12">
    <property type="entry name" value="DNA MISMATCH REPAIR PROTEIN MLH1"/>
    <property type="match status" value="1"/>
</dbReference>
<dbReference type="InterPro" id="IPR014721">
    <property type="entry name" value="Ribsml_uS5_D2-typ_fold_subgr"/>
</dbReference>
<dbReference type="SMART" id="SM00853">
    <property type="entry name" value="MutL_C"/>
    <property type="match status" value="1"/>
</dbReference>
<proteinExistence type="inferred from homology"/>
<dbReference type="FunFam" id="3.30.565.10:FF:000003">
    <property type="entry name" value="DNA mismatch repair endonuclease MutL"/>
    <property type="match status" value="1"/>
</dbReference>
<keyword evidence="2 4" id="KW-0227">DNA damage</keyword>
<comment type="similarity">
    <text evidence="1 4">Belongs to the DNA mismatch repair MutL/HexB family.</text>
</comment>
<dbReference type="InterPro" id="IPR014762">
    <property type="entry name" value="DNA_mismatch_repair_CS"/>
</dbReference>
<dbReference type="CDD" id="cd00782">
    <property type="entry name" value="MutL_Trans"/>
    <property type="match status" value="1"/>
</dbReference>
<name>A0A413R4M7_9FIRM</name>
<comment type="function">
    <text evidence="4">This protein is involved in the repair of mismatches in DNA. It is required for dam-dependent methyl-directed DNA mismatch repair. May act as a 'molecular matchmaker', a protein that promotes the formation of a stable complex between two or more DNA-binding proteins in an ATP-dependent manner without itself being part of a final effector complex.</text>
</comment>
<dbReference type="GO" id="GO:0005524">
    <property type="term" value="F:ATP binding"/>
    <property type="evidence" value="ECO:0007669"/>
    <property type="project" value="InterPro"/>
</dbReference>
<evidence type="ECO:0000256" key="3">
    <source>
        <dbReference type="ARBA" id="ARBA00023204"/>
    </source>
</evidence>
<evidence type="ECO:0000256" key="4">
    <source>
        <dbReference type="HAMAP-Rule" id="MF_00149"/>
    </source>
</evidence>
<dbReference type="SUPFAM" id="SSF55874">
    <property type="entry name" value="ATPase domain of HSP90 chaperone/DNA topoisomerase II/histidine kinase"/>
    <property type="match status" value="1"/>
</dbReference>
<dbReference type="GO" id="GO:0032300">
    <property type="term" value="C:mismatch repair complex"/>
    <property type="evidence" value="ECO:0007669"/>
    <property type="project" value="InterPro"/>
</dbReference>
<dbReference type="PANTHER" id="PTHR10073">
    <property type="entry name" value="DNA MISMATCH REPAIR PROTEIN MLH, PMS, MUTL"/>
    <property type="match status" value="1"/>
</dbReference>
<evidence type="ECO:0000313" key="7">
    <source>
        <dbReference type="EMBL" id="RHA16495.1"/>
    </source>
</evidence>
<dbReference type="InterPro" id="IPR020667">
    <property type="entry name" value="DNA_mismatch_repair_MutL"/>
</dbReference>